<evidence type="ECO:0000313" key="2">
    <source>
        <dbReference type="Proteomes" id="UP001476798"/>
    </source>
</evidence>
<sequence length="103" mass="11561">MMSSVTSRKETFTIAMEKKVPKHCNTSCELLSRLHHSTICEHILIIRYFSEYIEYMHICNRCNICSRGEISGVFLRQLTTCKGLCTMDAAGDPAGNSGLCPLL</sequence>
<comment type="caution">
    <text evidence="1">The sequence shown here is derived from an EMBL/GenBank/DDBJ whole genome shotgun (WGS) entry which is preliminary data.</text>
</comment>
<dbReference type="Proteomes" id="UP001476798">
    <property type="component" value="Unassembled WGS sequence"/>
</dbReference>
<reference evidence="1 2" key="1">
    <citation type="submission" date="2021-06" db="EMBL/GenBank/DDBJ databases">
        <authorList>
            <person name="Palmer J.M."/>
        </authorList>
    </citation>
    <scope>NUCLEOTIDE SEQUENCE [LARGE SCALE GENOMIC DNA]</scope>
    <source>
        <strain evidence="1 2">GA_2019</strain>
        <tissue evidence="1">Muscle</tissue>
    </source>
</reference>
<protein>
    <submittedName>
        <fullName evidence="1">Uncharacterized protein</fullName>
    </submittedName>
</protein>
<gene>
    <name evidence="1" type="ORF">GOODEAATRI_005865</name>
</gene>
<organism evidence="1 2">
    <name type="scientific">Goodea atripinnis</name>
    <dbReference type="NCBI Taxonomy" id="208336"/>
    <lineage>
        <taxon>Eukaryota</taxon>
        <taxon>Metazoa</taxon>
        <taxon>Chordata</taxon>
        <taxon>Craniata</taxon>
        <taxon>Vertebrata</taxon>
        <taxon>Euteleostomi</taxon>
        <taxon>Actinopterygii</taxon>
        <taxon>Neopterygii</taxon>
        <taxon>Teleostei</taxon>
        <taxon>Neoteleostei</taxon>
        <taxon>Acanthomorphata</taxon>
        <taxon>Ovalentaria</taxon>
        <taxon>Atherinomorphae</taxon>
        <taxon>Cyprinodontiformes</taxon>
        <taxon>Goodeidae</taxon>
        <taxon>Goodea</taxon>
    </lineage>
</organism>
<dbReference type="EMBL" id="JAHRIO010080236">
    <property type="protein sequence ID" value="MEQ2184246.1"/>
    <property type="molecule type" value="Genomic_DNA"/>
</dbReference>
<evidence type="ECO:0000313" key="1">
    <source>
        <dbReference type="EMBL" id="MEQ2184246.1"/>
    </source>
</evidence>
<keyword evidence="2" id="KW-1185">Reference proteome</keyword>
<name>A0ABV0PLB6_9TELE</name>
<accession>A0ABV0PLB6</accession>
<proteinExistence type="predicted"/>